<evidence type="ECO:0000256" key="2">
    <source>
        <dbReference type="ARBA" id="ARBA00009694"/>
    </source>
</evidence>
<keyword evidence="3 6" id="KW-0812">Transmembrane</keyword>
<dbReference type="STRING" id="28181.BEN30_04245"/>
<dbReference type="OrthoDB" id="9802121at2"/>
<name>A0A1E5QB88_9PROT</name>
<comment type="caution">
    <text evidence="7">The sequence shown here is derived from an EMBL/GenBank/DDBJ whole genome shotgun (WGS) entry which is preliminary data.</text>
</comment>
<evidence type="ECO:0000256" key="5">
    <source>
        <dbReference type="ARBA" id="ARBA00023136"/>
    </source>
</evidence>
<evidence type="ECO:0000256" key="6">
    <source>
        <dbReference type="SAM" id="Phobius"/>
    </source>
</evidence>
<evidence type="ECO:0008006" key="9">
    <source>
        <dbReference type="Google" id="ProtNLM"/>
    </source>
</evidence>
<keyword evidence="8" id="KW-1185">Reference proteome</keyword>
<comment type="subcellular location">
    <subcellularLocation>
        <location evidence="1">Membrane</location>
        <topology evidence="1">Multi-pass membrane protein</topology>
    </subcellularLocation>
</comment>
<accession>A0A1E5QB88</accession>
<dbReference type="PANTHER" id="PTHR43461">
    <property type="entry name" value="TRANSMEMBRANE PROTEIN 256"/>
    <property type="match status" value="1"/>
</dbReference>
<proteinExistence type="inferred from homology"/>
<evidence type="ECO:0000256" key="1">
    <source>
        <dbReference type="ARBA" id="ARBA00004141"/>
    </source>
</evidence>
<feature type="transmembrane region" description="Helical" evidence="6">
    <location>
        <begin position="72"/>
        <end position="96"/>
    </location>
</feature>
<protein>
    <recommendedName>
        <fullName evidence="9">DUF423 domain-containing protein</fullName>
    </recommendedName>
</protein>
<comment type="similarity">
    <text evidence="2">Belongs to the UPF0382 family.</text>
</comment>
<organism evidence="7 8">
    <name type="scientific">Magnetovibrio blakemorei</name>
    <dbReference type="NCBI Taxonomy" id="28181"/>
    <lineage>
        <taxon>Bacteria</taxon>
        <taxon>Pseudomonadati</taxon>
        <taxon>Pseudomonadota</taxon>
        <taxon>Alphaproteobacteria</taxon>
        <taxon>Rhodospirillales</taxon>
        <taxon>Magnetovibrionaceae</taxon>
        <taxon>Magnetovibrio</taxon>
    </lineage>
</organism>
<dbReference type="Proteomes" id="UP000095347">
    <property type="component" value="Unassembled WGS sequence"/>
</dbReference>
<evidence type="ECO:0000256" key="3">
    <source>
        <dbReference type="ARBA" id="ARBA00022692"/>
    </source>
</evidence>
<evidence type="ECO:0000313" key="8">
    <source>
        <dbReference type="Proteomes" id="UP000095347"/>
    </source>
</evidence>
<evidence type="ECO:0000313" key="7">
    <source>
        <dbReference type="EMBL" id="OEJ69296.1"/>
    </source>
</evidence>
<gene>
    <name evidence="7" type="ORF">BEN30_04245</name>
</gene>
<sequence length="131" mass="13741">MNIWILLAGLNGAISVGAGAYGWHALGDTPEIRDVFMMGSQYQMWHAMALVAVGLVIRPVEGRTKRRALHIAGAFFQAGIFLFSGTLYCFGALSMVPVEGAAPVGGGLLILAWLILAGVGARIGLQKAESA</sequence>
<dbReference type="GO" id="GO:0016020">
    <property type="term" value="C:membrane"/>
    <property type="evidence" value="ECO:0007669"/>
    <property type="project" value="UniProtKB-SubCell"/>
</dbReference>
<dbReference type="EMBL" id="MCGG01000008">
    <property type="protein sequence ID" value="OEJ69296.1"/>
    <property type="molecule type" value="Genomic_DNA"/>
</dbReference>
<keyword evidence="4 6" id="KW-1133">Transmembrane helix</keyword>
<dbReference type="Pfam" id="PF04241">
    <property type="entry name" value="DUF423"/>
    <property type="match status" value="1"/>
</dbReference>
<keyword evidence="5 6" id="KW-0472">Membrane</keyword>
<dbReference type="RefSeq" id="WP_069956761.1">
    <property type="nucleotide sequence ID" value="NZ_MCGG01000008.1"/>
</dbReference>
<dbReference type="PANTHER" id="PTHR43461:SF1">
    <property type="entry name" value="TRANSMEMBRANE PROTEIN 256"/>
    <property type="match status" value="1"/>
</dbReference>
<evidence type="ECO:0000256" key="4">
    <source>
        <dbReference type="ARBA" id="ARBA00022989"/>
    </source>
</evidence>
<feature type="transmembrane region" description="Helical" evidence="6">
    <location>
        <begin position="42"/>
        <end position="60"/>
    </location>
</feature>
<dbReference type="InterPro" id="IPR006696">
    <property type="entry name" value="DUF423"/>
</dbReference>
<feature type="transmembrane region" description="Helical" evidence="6">
    <location>
        <begin position="102"/>
        <end position="125"/>
    </location>
</feature>
<reference evidence="8" key="1">
    <citation type="submission" date="2016-07" db="EMBL/GenBank/DDBJ databases">
        <authorList>
            <person name="Florea S."/>
            <person name="Webb J.S."/>
            <person name="Jaromczyk J."/>
            <person name="Schardl C.L."/>
        </authorList>
    </citation>
    <scope>NUCLEOTIDE SEQUENCE [LARGE SCALE GENOMIC DNA]</scope>
    <source>
        <strain evidence="8">MV-1</strain>
    </source>
</reference>
<dbReference type="AlphaFoldDB" id="A0A1E5QB88"/>